<feature type="domain" description="Phospholipase/carboxylesterase/thioesterase" evidence="3">
    <location>
        <begin position="16"/>
        <end position="171"/>
    </location>
</feature>
<dbReference type="Gene3D" id="3.40.50.1820">
    <property type="entry name" value="alpha/beta hydrolase"/>
    <property type="match status" value="1"/>
</dbReference>
<dbReference type="InterPro" id="IPR003140">
    <property type="entry name" value="PLipase/COase/thioEstase"/>
</dbReference>
<dbReference type="PANTHER" id="PTHR10655:SF63">
    <property type="entry name" value="PHOSPHOLIPASE_CARBOXYLESTERASE_THIOESTERASE DOMAIN-CONTAINING PROTEIN"/>
    <property type="match status" value="1"/>
</dbReference>
<sequence length="296" mass="33269">MATPSIDDSNLPLVIINPKSGAHTHTIILLHGRDSTARDFASDFLESEASGPDNTDRTLPALFPTLKWAFPQAKMLRSERFDQELPQWFDMWKTEDPMERCAMNMPGLNASIGPLVDLIRREEEFVPRERIFFGGISQGFATVLATLFAEGRGGFAGLVGFNSWFPLGVKCELLHECKSPLERLQALQEFFSHPGRYDIVEGTLGILQTPILLQHSRDDQVIDISYGTLVRNMLREFEFSNVEWKEYEDGGHWVNEPEGIDELVVFLRNRMQSESGTAFSETAAQQDSSQATPLGS</sequence>
<dbReference type="InterPro" id="IPR029058">
    <property type="entry name" value="AB_hydrolase_fold"/>
</dbReference>
<evidence type="ECO:0000313" key="4">
    <source>
        <dbReference type="EMBL" id="KAK0619679.1"/>
    </source>
</evidence>
<dbReference type="InterPro" id="IPR050565">
    <property type="entry name" value="LYPA1-2/EST-like"/>
</dbReference>
<comment type="similarity">
    <text evidence="1">Belongs to the AB hydrolase superfamily. AB hydrolase 2 family.</text>
</comment>
<keyword evidence="4" id="KW-0378">Hydrolase</keyword>
<proteinExistence type="inferred from homology"/>
<dbReference type="SUPFAM" id="SSF53474">
    <property type="entry name" value="alpha/beta-Hydrolases"/>
    <property type="match status" value="1"/>
</dbReference>
<accession>A0AA39WQF3</accession>
<keyword evidence="5" id="KW-1185">Reference proteome</keyword>
<dbReference type="GO" id="GO:0052689">
    <property type="term" value="F:carboxylic ester hydrolase activity"/>
    <property type="evidence" value="ECO:0007669"/>
    <property type="project" value="TreeGrafter"/>
</dbReference>
<protein>
    <submittedName>
        <fullName evidence="4">Alpha/Beta hydrolase protein</fullName>
    </submittedName>
</protein>
<dbReference type="Pfam" id="PF02230">
    <property type="entry name" value="Abhydrolase_2"/>
    <property type="match status" value="1"/>
</dbReference>
<dbReference type="PANTHER" id="PTHR10655">
    <property type="entry name" value="LYSOPHOSPHOLIPASE-RELATED"/>
    <property type="match status" value="1"/>
</dbReference>
<dbReference type="GO" id="GO:0005737">
    <property type="term" value="C:cytoplasm"/>
    <property type="evidence" value="ECO:0007669"/>
    <property type="project" value="TreeGrafter"/>
</dbReference>
<dbReference type="GO" id="GO:0008474">
    <property type="term" value="F:palmitoyl-(protein) hydrolase activity"/>
    <property type="evidence" value="ECO:0007669"/>
    <property type="project" value="TreeGrafter"/>
</dbReference>
<evidence type="ECO:0000313" key="5">
    <source>
        <dbReference type="Proteomes" id="UP001175000"/>
    </source>
</evidence>
<organism evidence="4 5">
    <name type="scientific">Immersiella caudata</name>
    <dbReference type="NCBI Taxonomy" id="314043"/>
    <lineage>
        <taxon>Eukaryota</taxon>
        <taxon>Fungi</taxon>
        <taxon>Dikarya</taxon>
        <taxon>Ascomycota</taxon>
        <taxon>Pezizomycotina</taxon>
        <taxon>Sordariomycetes</taxon>
        <taxon>Sordariomycetidae</taxon>
        <taxon>Sordariales</taxon>
        <taxon>Lasiosphaeriaceae</taxon>
        <taxon>Immersiella</taxon>
    </lineage>
</organism>
<gene>
    <name evidence="4" type="ORF">B0T14DRAFT_537374</name>
</gene>
<dbReference type="AlphaFoldDB" id="A0AA39WQF3"/>
<dbReference type="Proteomes" id="UP001175000">
    <property type="component" value="Unassembled WGS sequence"/>
</dbReference>
<comment type="caution">
    <text evidence="4">The sequence shown here is derived from an EMBL/GenBank/DDBJ whole genome shotgun (WGS) entry which is preliminary data.</text>
</comment>
<dbReference type="EMBL" id="JAULSU010000004">
    <property type="protein sequence ID" value="KAK0619679.1"/>
    <property type="molecule type" value="Genomic_DNA"/>
</dbReference>
<name>A0AA39WQF3_9PEZI</name>
<evidence type="ECO:0000259" key="3">
    <source>
        <dbReference type="Pfam" id="PF02230"/>
    </source>
</evidence>
<feature type="region of interest" description="Disordered" evidence="2">
    <location>
        <begin position="275"/>
        <end position="296"/>
    </location>
</feature>
<evidence type="ECO:0000256" key="1">
    <source>
        <dbReference type="ARBA" id="ARBA00006499"/>
    </source>
</evidence>
<evidence type="ECO:0000256" key="2">
    <source>
        <dbReference type="SAM" id="MobiDB-lite"/>
    </source>
</evidence>
<reference evidence="4" key="1">
    <citation type="submission" date="2023-06" db="EMBL/GenBank/DDBJ databases">
        <title>Genome-scale phylogeny and comparative genomics of the fungal order Sordariales.</title>
        <authorList>
            <consortium name="Lawrence Berkeley National Laboratory"/>
            <person name="Hensen N."/>
            <person name="Bonometti L."/>
            <person name="Westerberg I."/>
            <person name="Brannstrom I.O."/>
            <person name="Guillou S."/>
            <person name="Cros-Aarteil S."/>
            <person name="Calhoun S."/>
            <person name="Haridas S."/>
            <person name="Kuo A."/>
            <person name="Mondo S."/>
            <person name="Pangilinan J."/>
            <person name="Riley R."/>
            <person name="Labutti K."/>
            <person name="Andreopoulos B."/>
            <person name="Lipzen A."/>
            <person name="Chen C."/>
            <person name="Yanf M."/>
            <person name="Daum C."/>
            <person name="Ng V."/>
            <person name="Clum A."/>
            <person name="Steindorff A."/>
            <person name="Ohm R."/>
            <person name="Martin F."/>
            <person name="Silar P."/>
            <person name="Natvig D."/>
            <person name="Lalanne C."/>
            <person name="Gautier V."/>
            <person name="Ament-Velasquez S.L."/>
            <person name="Kruys A."/>
            <person name="Hutchinson M.I."/>
            <person name="Powell A.J."/>
            <person name="Barry K."/>
            <person name="Miller A.N."/>
            <person name="Grigoriev I.V."/>
            <person name="Debuchy R."/>
            <person name="Gladieux P."/>
            <person name="Thoren M.H."/>
            <person name="Johannesson H."/>
        </authorList>
    </citation>
    <scope>NUCLEOTIDE SEQUENCE</scope>
    <source>
        <strain evidence="4">CBS 606.72</strain>
    </source>
</reference>